<evidence type="ECO:0000313" key="1">
    <source>
        <dbReference type="EMBL" id="KAK3725419.1"/>
    </source>
</evidence>
<reference evidence="1" key="1">
    <citation type="submission" date="2023-07" db="EMBL/GenBank/DDBJ databases">
        <title>Black Yeasts Isolated from many extreme environments.</title>
        <authorList>
            <person name="Coleine C."/>
            <person name="Stajich J.E."/>
            <person name="Selbmann L."/>
        </authorList>
    </citation>
    <scope>NUCLEOTIDE SEQUENCE</scope>
    <source>
        <strain evidence="1">CCFEE 5714</strain>
    </source>
</reference>
<gene>
    <name evidence="1" type="ORF">LTR37_000389</name>
</gene>
<keyword evidence="2" id="KW-1185">Reference proteome</keyword>
<protein>
    <submittedName>
        <fullName evidence="1">Uncharacterized protein</fullName>
    </submittedName>
</protein>
<comment type="caution">
    <text evidence="1">The sequence shown here is derived from an EMBL/GenBank/DDBJ whole genome shotgun (WGS) entry which is preliminary data.</text>
</comment>
<accession>A0ACC3P087</accession>
<dbReference type="Proteomes" id="UP001281147">
    <property type="component" value="Unassembled WGS sequence"/>
</dbReference>
<proteinExistence type="predicted"/>
<name>A0ACC3P087_9PEZI</name>
<evidence type="ECO:0000313" key="2">
    <source>
        <dbReference type="Proteomes" id="UP001281147"/>
    </source>
</evidence>
<organism evidence="1 2">
    <name type="scientific">Vermiconidia calcicola</name>
    <dbReference type="NCBI Taxonomy" id="1690605"/>
    <lineage>
        <taxon>Eukaryota</taxon>
        <taxon>Fungi</taxon>
        <taxon>Dikarya</taxon>
        <taxon>Ascomycota</taxon>
        <taxon>Pezizomycotina</taxon>
        <taxon>Dothideomycetes</taxon>
        <taxon>Dothideomycetidae</taxon>
        <taxon>Mycosphaerellales</taxon>
        <taxon>Extremaceae</taxon>
        <taxon>Vermiconidia</taxon>
    </lineage>
</organism>
<dbReference type="EMBL" id="JAUTXU010000002">
    <property type="protein sequence ID" value="KAK3725419.1"/>
    <property type="molecule type" value="Genomic_DNA"/>
</dbReference>
<sequence>MLESDVVRLGAEPPDSLNDGEREALAQVYLDATSGILHFCGEAELLRSLDNVDSPHNPLGAASVYLILAIGAQCRGTAPKDLLQSSEFFSQGQIASFQGMLCDPSLEMVRNFLLMAFYMLGACHRNAAFMYLGVASKAACALGLHLSDQYRDLTAEESRAK</sequence>